<gene>
    <name evidence="1" type="ORF">Srubr_08000</name>
</gene>
<dbReference type="EMBL" id="BNEA01000001">
    <property type="protein sequence ID" value="GHI50954.1"/>
    <property type="molecule type" value="Genomic_DNA"/>
</dbReference>
<protein>
    <submittedName>
        <fullName evidence="1">Uncharacterized protein</fullName>
    </submittedName>
</protein>
<name>A0ABQ3R547_STRRR</name>
<evidence type="ECO:0000313" key="1">
    <source>
        <dbReference type="EMBL" id="GHI50954.1"/>
    </source>
</evidence>
<evidence type="ECO:0000313" key="2">
    <source>
        <dbReference type="Proteomes" id="UP000646738"/>
    </source>
</evidence>
<proteinExistence type="predicted"/>
<organism evidence="1 2">
    <name type="scientific">Streptomyces rubradiris</name>
    <name type="common">Streptomyces achromogenes subsp. rubradiris</name>
    <dbReference type="NCBI Taxonomy" id="285531"/>
    <lineage>
        <taxon>Bacteria</taxon>
        <taxon>Bacillati</taxon>
        <taxon>Actinomycetota</taxon>
        <taxon>Actinomycetes</taxon>
        <taxon>Kitasatosporales</taxon>
        <taxon>Streptomycetaceae</taxon>
        <taxon>Streptomyces</taxon>
    </lineage>
</organism>
<accession>A0ABQ3R547</accession>
<keyword evidence="2" id="KW-1185">Reference proteome</keyword>
<reference evidence="2" key="1">
    <citation type="submission" date="2023-07" db="EMBL/GenBank/DDBJ databases">
        <title>Whole genome shotgun sequence of Streptomyces achromogenes subsp. rubradiris NBRC 14000.</title>
        <authorList>
            <person name="Komaki H."/>
            <person name="Tamura T."/>
        </authorList>
    </citation>
    <scope>NUCLEOTIDE SEQUENCE [LARGE SCALE GENOMIC DNA]</scope>
    <source>
        <strain evidence="2">NBRC 14000</strain>
    </source>
</reference>
<comment type="caution">
    <text evidence="1">The sequence shown here is derived from an EMBL/GenBank/DDBJ whole genome shotgun (WGS) entry which is preliminary data.</text>
</comment>
<dbReference type="Proteomes" id="UP000646738">
    <property type="component" value="Unassembled WGS sequence"/>
</dbReference>
<sequence length="157" mass="17414">MSVVPALLDRMDIAESLTLIELLCAREFPAVPGRTEHGESGPGYHIAALRTSEGFWEGDGSEREETEAQYEADRDGLAERLGERWGGPQHLSLYSVFERTMAGEEIAEPWAGLSGHVPDVLLWRTPEPDRWVALGVSQWDKESPFQLLGVVTETDPP</sequence>